<keyword evidence="7 8" id="KW-1015">Disulfide bond</keyword>
<dbReference type="EMBL" id="JACVVK020000278">
    <property type="protein sequence ID" value="KAK7480568.1"/>
    <property type="molecule type" value="Genomic_DNA"/>
</dbReference>
<dbReference type="InterPro" id="IPR050685">
    <property type="entry name" value="LDLR"/>
</dbReference>
<protein>
    <submittedName>
        <fullName evidence="9">Uncharacterized protein</fullName>
    </submittedName>
</protein>
<keyword evidence="10" id="KW-1185">Reference proteome</keyword>
<proteinExistence type="predicted"/>
<comment type="caution">
    <text evidence="9">The sequence shown here is derived from an EMBL/GenBank/DDBJ whole genome shotgun (WGS) entry which is preliminary data.</text>
</comment>
<evidence type="ECO:0000256" key="4">
    <source>
        <dbReference type="ARBA" id="ARBA00022737"/>
    </source>
</evidence>
<keyword evidence="5" id="KW-1133">Transmembrane helix</keyword>
<reference evidence="9 10" key="1">
    <citation type="journal article" date="2023" name="Sci. Data">
        <title>Genome assembly of the Korean intertidal mud-creeper Batillaria attramentaria.</title>
        <authorList>
            <person name="Patra A.K."/>
            <person name="Ho P.T."/>
            <person name="Jun S."/>
            <person name="Lee S.J."/>
            <person name="Kim Y."/>
            <person name="Won Y.J."/>
        </authorList>
    </citation>
    <scope>NUCLEOTIDE SEQUENCE [LARGE SCALE GENOMIC DNA]</scope>
    <source>
        <strain evidence="9">Wonlab-2016</strain>
    </source>
</reference>
<feature type="non-terminal residue" evidence="9">
    <location>
        <position position="833"/>
    </location>
</feature>
<evidence type="ECO:0000313" key="10">
    <source>
        <dbReference type="Proteomes" id="UP001519460"/>
    </source>
</evidence>
<comment type="subcellular location">
    <subcellularLocation>
        <location evidence="2">Endomembrane system</location>
    </subcellularLocation>
    <subcellularLocation>
        <location evidence="1">Membrane</location>
        <topology evidence="1">Single-pass membrane protein</topology>
    </subcellularLocation>
</comment>
<dbReference type="GO" id="GO:0016020">
    <property type="term" value="C:membrane"/>
    <property type="evidence" value="ECO:0007669"/>
    <property type="project" value="UniProtKB-SubCell"/>
</dbReference>
<gene>
    <name evidence="9" type="ORF">BaRGS_00028144</name>
</gene>
<feature type="disulfide bond" evidence="8">
    <location>
        <begin position="772"/>
        <end position="790"/>
    </location>
</feature>
<evidence type="ECO:0000256" key="6">
    <source>
        <dbReference type="ARBA" id="ARBA00023136"/>
    </source>
</evidence>
<feature type="non-terminal residue" evidence="9">
    <location>
        <position position="1"/>
    </location>
</feature>
<evidence type="ECO:0000256" key="2">
    <source>
        <dbReference type="ARBA" id="ARBA00004308"/>
    </source>
</evidence>
<evidence type="ECO:0000256" key="3">
    <source>
        <dbReference type="ARBA" id="ARBA00022692"/>
    </source>
</evidence>
<dbReference type="PANTHER" id="PTHR24270">
    <property type="entry name" value="LOW-DENSITY LIPOPROTEIN RECEPTOR-RELATED"/>
    <property type="match status" value="1"/>
</dbReference>
<accession>A0ABD0K145</accession>
<dbReference type="PROSITE" id="PS50068">
    <property type="entry name" value="LDLRA_2"/>
    <property type="match status" value="1"/>
</dbReference>
<feature type="disulfide bond" evidence="8">
    <location>
        <begin position="784"/>
        <end position="799"/>
    </location>
</feature>
<dbReference type="PROSITE" id="PS01209">
    <property type="entry name" value="LDLRA_1"/>
    <property type="match status" value="1"/>
</dbReference>
<dbReference type="PANTHER" id="PTHR24270:SF63">
    <property type="entry name" value="TERRIBLY REDUCED OPTIC LOBES, ISOFORM B"/>
    <property type="match status" value="1"/>
</dbReference>
<evidence type="ECO:0000256" key="5">
    <source>
        <dbReference type="ARBA" id="ARBA00022989"/>
    </source>
</evidence>
<evidence type="ECO:0000313" key="9">
    <source>
        <dbReference type="EMBL" id="KAK7480568.1"/>
    </source>
</evidence>
<name>A0ABD0K145_9CAEN</name>
<keyword evidence="3" id="KW-0812">Transmembrane</keyword>
<dbReference type="Gene3D" id="4.10.400.10">
    <property type="entry name" value="Low-density Lipoprotein Receptor"/>
    <property type="match status" value="2"/>
</dbReference>
<dbReference type="SUPFAM" id="SSF57424">
    <property type="entry name" value="LDL receptor-like module"/>
    <property type="match status" value="2"/>
</dbReference>
<dbReference type="GO" id="GO:0012505">
    <property type="term" value="C:endomembrane system"/>
    <property type="evidence" value="ECO:0007669"/>
    <property type="project" value="UniProtKB-SubCell"/>
</dbReference>
<dbReference type="SMART" id="SM00192">
    <property type="entry name" value="LDLa"/>
    <property type="match status" value="2"/>
</dbReference>
<dbReference type="AlphaFoldDB" id="A0ABD0K145"/>
<dbReference type="PRINTS" id="PR00261">
    <property type="entry name" value="LDLRECEPTOR"/>
</dbReference>
<sequence>MADDVSGMADSVPVSGMADGVSESGMADGVSESGMAYGVSVSGMADDVSVPGMADDVSVQVWPVDSVPVSGMADGASESGMADGGPSQVWPMVCRCQVWLMMCRCQYGRWMCRCQVWPMICRCRMADSVPVSGMADGVPVSDMADGVPVTGMADGVSVSGMPMADGADGVSVSGGRWCARVRKADGVSESGVTDGVSVSGMDDDVPVSGMADGVPVSGMADGVPDVGDTKQDENDVHNVTQDVADTTQGENDVHNVTQDVADTTQGENDVHNVTQDVADIKQGENDVHNVTQDVADIKQGENDVHNVTQDVADIKQDENDVHNVTQDDVADIKQDENDVHNVTQDVADTTQDENDVHNVTQDVADIKQDENDVHNVTQNVADTTQDENDVHNVTQNVADTTQDVRQHTGDVLYSTRHVPQVPFDVTEGVDYDTIFTEGPLPVSATRLDIGSCQNDTVPVYSDHLGEIQGVLGPGVLKGPRYASFKQHLHCNLDTECQHGEDEGEHCSFSPPGCDGHVGYQNKCFVLMKGYQQLGTGTDKLCENVSGTLAMMKTRGEWEAFQNIFRYGKDLPFDVLIGMTGFDSHSPDYYRKSHKWIDNTVSYDLPITSFGLRKGKEWMSFNAEHPVPIIRTSLLFHGYVTRRPVCQFDAKLNYSVAGHNIQIPTLVRPALHPICKNITLVLCPDGHVTHDFLSSDPGSECGAAVSLLTRCTLRNTETEGNLGTELNLTVAMFTCDDGNKLHYTLVCDFRKDCQDNSDEDFCERSATCEGFTCKNGQCVGKMKVCDFVRNCVDGSDEDRCVVLQWRNRKRLSPPAVVDFQYGGDIVQRRLHPFE</sequence>
<dbReference type="InterPro" id="IPR023415">
    <property type="entry name" value="LDLR_class-A_CS"/>
</dbReference>
<evidence type="ECO:0000256" key="8">
    <source>
        <dbReference type="PROSITE-ProRule" id="PRU00124"/>
    </source>
</evidence>
<evidence type="ECO:0000256" key="7">
    <source>
        <dbReference type="ARBA" id="ARBA00023157"/>
    </source>
</evidence>
<keyword evidence="6" id="KW-0472">Membrane</keyword>
<comment type="caution">
    <text evidence="8">Lacks conserved residue(s) required for the propagation of feature annotation.</text>
</comment>
<dbReference type="Pfam" id="PF00057">
    <property type="entry name" value="Ldl_recept_a"/>
    <property type="match status" value="1"/>
</dbReference>
<organism evidence="9 10">
    <name type="scientific">Batillaria attramentaria</name>
    <dbReference type="NCBI Taxonomy" id="370345"/>
    <lineage>
        <taxon>Eukaryota</taxon>
        <taxon>Metazoa</taxon>
        <taxon>Spiralia</taxon>
        <taxon>Lophotrochozoa</taxon>
        <taxon>Mollusca</taxon>
        <taxon>Gastropoda</taxon>
        <taxon>Caenogastropoda</taxon>
        <taxon>Sorbeoconcha</taxon>
        <taxon>Cerithioidea</taxon>
        <taxon>Batillariidae</taxon>
        <taxon>Batillaria</taxon>
    </lineage>
</organism>
<dbReference type="GO" id="GO:0016192">
    <property type="term" value="P:vesicle-mediated transport"/>
    <property type="evidence" value="ECO:0007669"/>
    <property type="project" value="UniProtKB-ARBA"/>
</dbReference>
<keyword evidence="4" id="KW-0677">Repeat</keyword>
<dbReference type="InterPro" id="IPR036055">
    <property type="entry name" value="LDL_receptor-like_sf"/>
</dbReference>
<evidence type="ECO:0000256" key="1">
    <source>
        <dbReference type="ARBA" id="ARBA00004167"/>
    </source>
</evidence>
<dbReference type="InterPro" id="IPR002172">
    <property type="entry name" value="LDrepeatLR_classA_rpt"/>
</dbReference>
<dbReference type="Proteomes" id="UP001519460">
    <property type="component" value="Unassembled WGS sequence"/>
</dbReference>
<dbReference type="CDD" id="cd00112">
    <property type="entry name" value="LDLa"/>
    <property type="match status" value="2"/>
</dbReference>